<feature type="compositionally biased region" description="Basic and acidic residues" evidence="2">
    <location>
        <begin position="247"/>
        <end position="256"/>
    </location>
</feature>
<keyword evidence="1" id="KW-0175">Coiled coil</keyword>
<evidence type="ECO:0000259" key="3">
    <source>
        <dbReference type="Pfam" id="PF05685"/>
    </source>
</evidence>
<organism evidence="4 5">
    <name type="scientific">Chondromyces crocatus</name>
    <dbReference type="NCBI Taxonomy" id="52"/>
    <lineage>
        <taxon>Bacteria</taxon>
        <taxon>Pseudomonadati</taxon>
        <taxon>Myxococcota</taxon>
        <taxon>Polyangia</taxon>
        <taxon>Polyangiales</taxon>
        <taxon>Polyangiaceae</taxon>
        <taxon>Chondromyces</taxon>
    </lineage>
</organism>
<dbReference type="Pfam" id="PF05685">
    <property type="entry name" value="Uma2"/>
    <property type="match status" value="1"/>
</dbReference>
<dbReference type="Gene3D" id="3.90.1570.10">
    <property type="entry name" value="tt1808, chain A"/>
    <property type="match status" value="1"/>
</dbReference>
<protein>
    <recommendedName>
        <fullName evidence="3">Putative restriction endonuclease domain-containing protein</fullName>
    </recommendedName>
</protein>
<feature type="region of interest" description="Disordered" evidence="2">
    <location>
        <begin position="237"/>
        <end position="256"/>
    </location>
</feature>
<dbReference type="SUPFAM" id="SSF52980">
    <property type="entry name" value="Restriction endonuclease-like"/>
    <property type="match status" value="1"/>
</dbReference>
<accession>A0A0K1EJ98</accession>
<dbReference type="STRING" id="52.CMC5_050920"/>
<dbReference type="InterPro" id="IPR012296">
    <property type="entry name" value="Nuclease_put_TT1808"/>
</dbReference>
<evidence type="ECO:0000256" key="2">
    <source>
        <dbReference type="SAM" id="MobiDB-lite"/>
    </source>
</evidence>
<evidence type="ECO:0000313" key="5">
    <source>
        <dbReference type="Proteomes" id="UP000067626"/>
    </source>
</evidence>
<dbReference type="OrthoDB" id="280487at2"/>
<reference evidence="4 5" key="1">
    <citation type="submission" date="2015-07" db="EMBL/GenBank/DDBJ databases">
        <title>Genome analysis of myxobacterium Chondromyces crocatus Cm c5 reveals a high potential for natural compound synthesis and the genetic basis for the loss of fruiting body formation.</title>
        <authorList>
            <person name="Zaburannyi N."/>
            <person name="Bunk B."/>
            <person name="Maier J."/>
            <person name="Overmann J."/>
            <person name="Mueller R."/>
        </authorList>
    </citation>
    <scope>NUCLEOTIDE SEQUENCE [LARGE SCALE GENOMIC DNA]</scope>
    <source>
        <strain evidence="4 5">Cm c5</strain>
    </source>
</reference>
<dbReference type="AlphaFoldDB" id="A0A0K1EJ98"/>
<gene>
    <name evidence="4" type="ORF">CMC5_050920</name>
</gene>
<dbReference type="InterPro" id="IPR011335">
    <property type="entry name" value="Restrct_endonuc-II-like"/>
</dbReference>
<dbReference type="Proteomes" id="UP000067626">
    <property type="component" value="Chromosome"/>
</dbReference>
<dbReference type="InterPro" id="IPR008538">
    <property type="entry name" value="Uma2"/>
</dbReference>
<evidence type="ECO:0000313" key="4">
    <source>
        <dbReference type="EMBL" id="AKT40935.1"/>
    </source>
</evidence>
<name>A0A0K1EJ98_CHOCO</name>
<dbReference type="KEGG" id="ccro:CMC5_050920"/>
<feature type="domain" description="Putative restriction endonuclease" evidence="3">
    <location>
        <begin position="29"/>
        <end position="136"/>
    </location>
</feature>
<proteinExistence type="predicted"/>
<evidence type="ECO:0000256" key="1">
    <source>
        <dbReference type="SAM" id="Coils"/>
    </source>
</evidence>
<dbReference type="CDD" id="cd06260">
    <property type="entry name" value="DUF820-like"/>
    <property type="match status" value="1"/>
</dbReference>
<dbReference type="RefSeq" id="WP_063796346.1">
    <property type="nucleotide sequence ID" value="NZ_CP012159.1"/>
</dbReference>
<sequence length="256" mass="28847">MSGAAAKQIEDDPTVYPIEDDVGEGSLQRFISELLRGLIAQWLASRGQVAFVGADQFFYWEQYNPSEGIAPDVYVLLGVSPSTRVSAWKVWETQQRPSFAFEVVSHDVQKDHLGAPAKYGRLGVEELIVFDPDHRDSSSRVRWQVFRRSPRGFLRVEATSADRVHSEALGCWLRVVGEEGNTRVRLAIGPDGDELLPTDAEARTVAEAKQHRLEDALEAERRARVALEIELARLRFERDPTPPPASTDREVPRKTW</sequence>
<keyword evidence="5" id="KW-1185">Reference proteome</keyword>
<dbReference type="PANTHER" id="PTHR33352">
    <property type="entry name" value="SLR1095 PROTEIN"/>
    <property type="match status" value="1"/>
</dbReference>
<dbReference type="PANTHER" id="PTHR33352:SF2">
    <property type="entry name" value="SLL0995 PROTEIN"/>
    <property type="match status" value="1"/>
</dbReference>
<feature type="coiled-coil region" evidence="1">
    <location>
        <begin position="210"/>
        <end position="237"/>
    </location>
</feature>
<dbReference type="EMBL" id="CP012159">
    <property type="protein sequence ID" value="AKT40935.1"/>
    <property type="molecule type" value="Genomic_DNA"/>
</dbReference>